<dbReference type="EMBL" id="LT984806">
    <property type="protein sequence ID" value="SPD48498.1"/>
    <property type="molecule type" value="Genomic_DNA"/>
</dbReference>
<sequence>MRDVHQRPYRPRMDGAGQKRYPMRLSSGGTRPPQSLYPQNRLQNRLCARSSMDRVLPSEGRGCWFDPSRARQFSSAVPCSVRTPAGPL</sequence>
<name>A0A375HC82_9BURK</name>
<evidence type="ECO:0000313" key="5">
    <source>
        <dbReference type="Proteomes" id="UP000256710"/>
    </source>
</evidence>
<organism evidence="3 4">
    <name type="scientific">Cupriavidus neocaledonicus</name>
    <dbReference type="NCBI Taxonomy" id="1040979"/>
    <lineage>
        <taxon>Bacteria</taxon>
        <taxon>Pseudomonadati</taxon>
        <taxon>Pseudomonadota</taxon>
        <taxon>Betaproteobacteria</taxon>
        <taxon>Burkholderiales</taxon>
        <taxon>Burkholderiaceae</taxon>
        <taxon>Cupriavidus</taxon>
    </lineage>
</organism>
<accession>A0A375HC82</accession>
<evidence type="ECO:0000313" key="3">
    <source>
        <dbReference type="EMBL" id="SPD48498.1"/>
    </source>
</evidence>
<gene>
    <name evidence="2" type="ORF">CBM2605_A290010</name>
    <name evidence="3" type="ORF">CBM2607_20492</name>
</gene>
<feature type="region of interest" description="Disordered" evidence="1">
    <location>
        <begin position="1"/>
        <end position="39"/>
    </location>
</feature>
<dbReference type="AlphaFoldDB" id="A0A375HC82"/>
<keyword evidence="5" id="KW-1185">Reference proteome</keyword>
<protein>
    <submittedName>
        <fullName evidence="3">Uncharacterized protein</fullName>
    </submittedName>
</protein>
<proteinExistence type="predicted"/>
<dbReference type="EMBL" id="OFTC01000022">
    <property type="protein sequence ID" value="SOZ36514.1"/>
    <property type="molecule type" value="Genomic_DNA"/>
</dbReference>
<reference evidence="4 5" key="1">
    <citation type="submission" date="2018-01" db="EMBL/GenBank/DDBJ databases">
        <authorList>
            <person name="Clerissi C."/>
        </authorList>
    </citation>
    <scope>NUCLEOTIDE SEQUENCE [LARGE SCALE GENOMIC DNA]</scope>
    <source>
        <strain evidence="2">Cupriavidus taiwanensis STM 6082</strain>
        <strain evidence="3">Cupriavidus taiwanensis STM 6160</strain>
    </source>
</reference>
<dbReference type="Proteomes" id="UP000255168">
    <property type="component" value="Chromosome I"/>
</dbReference>
<evidence type="ECO:0000313" key="2">
    <source>
        <dbReference type="EMBL" id="SOZ36514.1"/>
    </source>
</evidence>
<feature type="compositionally biased region" description="Polar residues" evidence="1">
    <location>
        <begin position="27"/>
        <end position="39"/>
    </location>
</feature>
<dbReference type="Proteomes" id="UP000256710">
    <property type="component" value="Unassembled WGS sequence"/>
</dbReference>
<evidence type="ECO:0000313" key="4">
    <source>
        <dbReference type="Proteomes" id="UP000255168"/>
    </source>
</evidence>
<evidence type="ECO:0000256" key="1">
    <source>
        <dbReference type="SAM" id="MobiDB-lite"/>
    </source>
</evidence>